<feature type="compositionally biased region" description="Low complexity" evidence="1">
    <location>
        <begin position="170"/>
        <end position="188"/>
    </location>
</feature>
<keyword evidence="2" id="KW-0812">Transmembrane</keyword>
<feature type="compositionally biased region" description="Basic and acidic residues" evidence="1">
    <location>
        <begin position="50"/>
        <end position="60"/>
    </location>
</feature>
<feature type="domain" description="LytR/CpsA/Psr regulator C-terminal" evidence="3">
    <location>
        <begin position="198"/>
        <end position="287"/>
    </location>
</feature>
<gene>
    <name evidence="4" type="ORF">A2628_01420</name>
</gene>
<reference evidence="4 5" key="1">
    <citation type="journal article" date="2016" name="Nat. Commun.">
        <title>Thousands of microbial genomes shed light on interconnected biogeochemical processes in an aquifer system.</title>
        <authorList>
            <person name="Anantharaman K."/>
            <person name="Brown C.T."/>
            <person name="Hug L.A."/>
            <person name="Sharon I."/>
            <person name="Castelle C.J."/>
            <person name="Probst A.J."/>
            <person name="Thomas B.C."/>
            <person name="Singh A."/>
            <person name="Wilkins M.J."/>
            <person name="Karaoz U."/>
            <person name="Brodie E.L."/>
            <person name="Williams K.H."/>
            <person name="Hubbard S.S."/>
            <person name="Banfield J.F."/>
        </authorList>
    </citation>
    <scope>NUCLEOTIDE SEQUENCE [LARGE SCALE GENOMIC DNA]</scope>
</reference>
<evidence type="ECO:0000259" key="3">
    <source>
        <dbReference type="Pfam" id="PF13399"/>
    </source>
</evidence>
<keyword evidence="2" id="KW-1133">Transmembrane helix</keyword>
<keyword evidence="2" id="KW-0472">Membrane</keyword>
<evidence type="ECO:0000256" key="1">
    <source>
        <dbReference type="SAM" id="MobiDB-lite"/>
    </source>
</evidence>
<feature type="compositionally biased region" description="Basic and acidic residues" evidence="1">
    <location>
        <begin position="29"/>
        <end position="43"/>
    </location>
</feature>
<dbReference type="InterPro" id="IPR027381">
    <property type="entry name" value="LytR/CpsA/Psr_C"/>
</dbReference>
<name>A0A1F7YLN5_9BACT</name>
<protein>
    <recommendedName>
        <fullName evidence="3">LytR/CpsA/Psr regulator C-terminal domain-containing protein</fullName>
    </recommendedName>
</protein>
<feature type="region of interest" description="Disordered" evidence="1">
    <location>
        <begin position="161"/>
        <end position="188"/>
    </location>
</feature>
<proteinExistence type="predicted"/>
<organism evidence="4 5">
    <name type="scientific">Candidatus Woesebacteria bacterium RIFCSPHIGHO2_01_FULL_40_22</name>
    <dbReference type="NCBI Taxonomy" id="1802499"/>
    <lineage>
        <taxon>Bacteria</taxon>
        <taxon>Candidatus Woeseibacteriota</taxon>
    </lineage>
</organism>
<feature type="transmembrane region" description="Helical" evidence="2">
    <location>
        <begin position="131"/>
        <end position="155"/>
    </location>
</feature>
<feature type="compositionally biased region" description="Basic and acidic residues" evidence="1">
    <location>
        <begin position="1"/>
        <end position="10"/>
    </location>
</feature>
<evidence type="ECO:0000313" key="4">
    <source>
        <dbReference type="EMBL" id="OGM27435.1"/>
    </source>
</evidence>
<dbReference type="AlphaFoldDB" id="A0A1F7YLN5"/>
<sequence length="289" mass="31252">MAADSKKTSDNEEEEVITVKTGDTLKSAELAKNDDPDPADPPKKSFVPDLKAEPAAEDAPKVTSFGLIDSDKPAEDASAKSKVPTIAQADTGSVPEKDIMSTDFSKDSVNKWIENYDETNKTPEKKEGKSFFKIFLIILLVLSLLAIITGGFLYYQKNMTKKTGDEGDTEPTSTPTITITPTTTPGATESGEVKFSDYSIQILNGSGIPGEAGKVKDLLASAKFKKTDTANADNYDYEDTEVKLKENTPSKVYDKIEELLKSTYSVAKSDTKVASSSSYDVIIIVGTKK</sequence>
<feature type="compositionally biased region" description="Basic and acidic residues" evidence="1">
    <location>
        <begin position="69"/>
        <end position="79"/>
    </location>
</feature>
<dbReference type="Proteomes" id="UP000179221">
    <property type="component" value="Unassembled WGS sequence"/>
</dbReference>
<comment type="caution">
    <text evidence="4">The sequence shown here is derived from an EMBL/GenBank/DDBJ whole genome shotgun (WGS) entry which is preliminary data.</text>
</comment>
<dbReference type="EMBL" id="MGGL01000004">
    <property type="protein sequence ID" value="OGM27435.1"/>
    <property type="molecule type" value="Genomic_DNA"/>
</dbReference>
<evidence type="ECO:0000313" key="5">
    <source>
        <dbReference type="Proteomes" id="UP000179221"/>
    </source>
</evidence>
<feature type="region of interest" description="Disordered" evidence="1">
    <location>
        <begin position="1"/>
        <end position="87"/>
    </location>
</feature>
<dbReference type="Gene3D" id="3.30.70.2390">
    <property type="match status" value="1"/>
</dbReference>
<dbReference type="Pfam" id="PF13399">
    <property type="entry name" value="LytR_C"/>
    <property type="match status" value="1"/>
</dbReference>
<accession>A0A1F7YLN5</accession>
<evidence type="ECO:0000256" key="2">
    <source>
        <dbReference type="SAM" id="Phobius"/>
    </source>
</evidence>